<keyword evidence="4 12" id="KW-0813">Transport</keyword>
<gene>
    <name evidence="12" type="primary">secG</name>
    <name evidence="14" type="ORF">Metlim_0361</name>
</gene>
<dbReference type="RefSeq" id="WP_004076141.1">
    <property type="nucleotide sequence ID" value="NZ_CM001436.1"/>
</dbReference>
<dbReference type="STRING" id="937775.Metlim_0361"/>
<dbReference type="EMBL" id="CM001436">
    <property type="protein sequence ID" value="EHQ34502.1"/>
    <property type="molecule type" value="Genomic_DNA"/>
</dbReference>
<reference evidence="14 15" key="1">
    <citation type="submission" date="2011-10" db="EMBL/GenBank/DDBJ databases">
        <title>The Improved High-Quality Draft genome of Methanoplanus limicola DSM 2279.</title>
        <authorList>
            <consortium name="US DOE Joint Genome Institute (JGI-PGF)"/>
            <person name="Lucas S."/>
            <person name="Copeland A."/>
            <person name="Lapidus A."/>
            <person name="Glavina del Rio T."/>
            <person name="Dalin E."/>
            <person name="Tice H."/>
            <person name="Bruce D."/>
            <person name="Goodwin L."/>
            <person name="Pitluck S."/>
            <person name="Peters L."/>
            <person name="Mikhailova N."/>
            <person name="Lu M."/>
            <person name="Kyrpides N."/>
            <person name="Mavromatis K."/>
            <person name="Ivanova N."/>
            <person name="Markowitz V."/>
            <person name="Cheng J.-F."/>
            <person name="Hugenholtz P."/>
            <person name="Woyke T."/>
            <person name="Wu D."/>
            <person name="Wirth R."/>
            <person name="Brambilla E.-M."/>
            <person name="Klenk H.-P."/>
            <person name="Eisen J.A."/>
        </authorList>
    </citation>
    <scope>NUCLEOTIDE SEQUENCE [LARGE SCALE GENOMIC DNA]</scope>
    <source>
        <strain evidence="14 15">DSM 2279</strain>
    </source>
</reference>
<keyword evidence="10 12" id="KW-0472">Membrane</keyword>
<dbReference type="InParanoid" id="H1Z126"/>
<evidence type="ECO:0000256" key="8">
    <source>
        <dbReference type="ARBA" id="ARBA00022989"/>
    </source>
</evidence>
<feature type="topological domain" description="Cytoplasmic" evidence="12">
    <location>
        <begin position="1"/>
        <end position="31"/>
    </location>
</feature>
<evidence type="ECO:0000256" key="6">
    <source>
        <dbReference type="ARBA" id="ARBA00022692"/>
    </source>
</evidence>
<accession>H1Z126</accession>
<evidence type="ECO:0000256" key="5">
    <source>
        <dbReference type="ARBA" id="ARBA00022475"/>
    </source>
</evidence>
<comment type="similarity">
    <text evidence="2 12">Belongs to the SEC61-beta family.</text>
</comment>
<evidence type="ECO:0000256" key="9">
    <source>
        <dbReference type="ARBA" id="ARBA00023010"/>
    </source>
</evidence>
<dbReference type="GO" id="GO:0015031">
    <property type="term" value="P:protein transport"/>
    <property type="evidence" value="ECO:0007669"/>
    <property type="project" value="UniProtKB-UniRule"/>
</dbReference>
<sequence>MAAKKKGGNLISSAGLVTYYDSEDRRAIHIPPKAVLISAAAIGIIIAVLNHLF</sequence>
<keyword evidence="9 12" id="KW-0811">Translocation</keyword>
<evidence type="ECO:0000256" key="3">
    <source>
        <dbReference type="ARBA" id="ARBA00014522"/>
    </source>
</evidence>
<dbReference type="Proteomes" id="UP000005741">
    <property type="component" value="Chromosome"/>
</dbReference>
<dbReference type="Pfam" id="PF03911">
    <property type="entry name" value="Sec61_beta"/>
    <property type="match status" value="1"/>
</dbReference>
<evidence type="ECO:0000313" key="15">
    <source>
        <dbReference type="Proteomes" id="UP000005741"/>
    </source>
</evidence>
<comment type="subcellular location">
    <subcellularLocation>
        <location evidence="1 12">Cell membrane</location>
        <topology evidence="1 12">Single-pass membrane protein</topology>
    </subcellularLocation>
</comment>
<comment type="function">
    <text evidence="12">Involved in protein export. The function of the beta subunit is unknown, but it may be involved in stabilization of the trimeric complex.</text>
</comment>
<evidence type="ECO:0000313" key="14">
    <source>
        <dbReference type="EMBL" id="EHQ34502.1"/>
    </source>
</evidence>
<dbReference type="HAMAP" id="MF_00751">
    <property type="entry name" value="SecG"/>
    <property type="match status" value="1"/>
</dbReference>
<feature type="transmembrane region" description="Helical" evidence="13">
    <location>
        <begin position="34"/>
        <end position="52"/>
    </location>
</feature>
<evidence type="ECO:0000256" key="2">
    <source>
        <dbReference type="ARBA" id="ARBA00006103"/>
    </source>
</evidence>
<dbReference type="InterPro" id="IPR016482">
    <property type="entry name" value="SecG/Sec61-beta/Sbh"/>
</dbReference>
<evidence type="ECO:0000256" key="10">
    <source>
        <dbReference type="ARBA" id="ARBA00023136"/>
    </source>
</evidence>
<comment type="subunit">
    <text evidence="12">Component of the protein translocase complex. Heterotrimer consisting of alpha (SecY), beta (SecG) and gamma (SecE) subunits. Can form oligomers of the heterotrimer.</text>
</comment>
<keyword evidence="6 12" id="KW-0812">Transmembrane</keyword>
<protein>
    <recommendedName>
        <fullName evidence="3 12">Preprotein translocase subunit SecG</fullName>
    </recommendedName>
    <alternativeName>
        <fullName evidence="11 12">Protein transport protein Sec61 subunit beta homolog</fullName>
    </alternativeName>
</protein>
<dbReference type="NCBIfam" id="NF002318">
    <property type="entry name" value="PRK01253.1"/>
    <property type="match status" value="1"/>
</dbReference>
<evidence type="ECO:0000256" key="12">
    <source>
        <dbReference type="HAMAP-Rule" id="MF_00751"/>
    </source>
</evidence>
<keyword evidence="5 12" id="KW-1003">Cell membrane</keyword>
<proteinExistence type="inferred from homology"/>
<keyword evidence="15" id="KW-1185">Reference proteome</keyword>
<evidence type="ECO:0000256" key="13">
    <source>
        <dbReference type="SAM" id="Phobius"/>
    </source>
</evidence>
<keyword evidence="7 12" id="KW-0653">Protein transport</keyword>
<dbReference type="InterPro" id="IPR023531">
    <property type="entry name" value="Preprot_translocase_SecG"/>
</dbReference>
<dbReference type="HOGENOM" id="CLU_208205_0_0_2"/>
<keyword evidence="8 12" id="KW-1133">Transmembrane helix</keyword>
<evidence type="ECO:0000256" key="4">
    <source>
        <dbReference type="ARBA" id="ARBA00022448"/>
    </source>
</evidence>
<dbReference type="GO" id="GO:0005886">
    <property type="term" value="C:plasma membrane"/>
    <property type="evidence" value="ECO:0007669"/>
    <property type="project" value="UniProtKB-SubCell"/>
</dbReference>
<organism evidence="14 15">
    <name type="scientific">Methanoplanus limicola DSM 2279</name>
    <dbReference type="NCBI Taxonomy" id="937775"/>
    <lineage>
        <taxon>Archaea</taxon>
        <taxon>Methanobacteriati</taxon>
        <taxon>Methanobacteriota</taxon>
        <taxon>Stenosarchaea group</taxon>
        <taxon>Methanomicrobia</taxon>
        <taxon>Methanomicrobiales</taxon>
        <taxon>Methanomicrobiaceae</taxon>
        <taxon>Methanoplanus</taxon>
    </lineage>
</organism>
<evidence type="ECO:0000256" key="7">
    <source>
        <dbReference type="ARBA" id="ARBA00022927"/>
    </source>
</evidence>
<dbReference type="AlphaFoldDB" id="H1Z126"/>
<name>H1Z126_9EURY</name>
<dbReference type="OrthoDB" id="43651at2157"/>
<evidence type="ECO:0000256" key="11">
    <source>
        <dbReference type="ARBA" id="ARBA00031868"/>
    </source>
</evidence>
<evidence type="ECO:0000256" key="1">
    <source>
        <dbReference type="ARBA" id="ARBA00004162"/>
    </source>
</evidence>